<evidence type="ECO:0000313" key="1">
    <source>
        <dbReference type="EMBL" id="MCO4291976.1"/>
    </source>
</evidence>
<evidence type="ECO:0000313" key="2">
    <source>
        <dbReference type="Proteomes" id="UP001155182"/>
    </source>
</evidence>
<proteinExistence type="predicted"/>
<name>A0A9X2F434_9SPHI</name>
<dbReference type="EMBL" id="JAMWYS010000014">
    <property type="protein sequence ID" value="MCO4291976.1"/>
    <property type="molecule type" value="Genomic_DNA"/>
</dbReference>
<accession>A0A9X2F434</accession>
<organism evidence="1 2">
    <name type="scientific">Solitalea agri</name>
    <dbReference type="NCBI Taxonomy" id="2953739"/>
    <lineage>
        <taxon>Bacteria</taxon>
        <taxon>Pseudomonadati</taxon>
        <taxon>Bacteroidota</taxon>
        <taxon>Sphingobacteriia</taxon>
        <taxon>Sphingobacteriales</taxon>
        <taxon>Sphingobacteriaceae</taxon>
        <taxon>Solitalea</taxon>
    </lineage>
</organism>
<comment type="caution">
    <text evidence="1">The sequence shown here is derived from an EMBL/GenBank/DDBJ whole genome shotgun (WGS) entry which is preliminary data.</text>
</comment>
<sequence length="112" mass="11617">VSGPFTYTINLTGGCGTVSTTGTIKVLDPITYTYKFTNVVCKNETTPTGAIIVTPAGGSGNYKFILKLNGVQIDTGTGTGVFTFDKLVRGSYSVEVEDATYGCPGTCNGLTP</sequence>
<dbReference type="Proteomes" id="UP001155182">
    <property type="component" value="Unassembled WGS sequence"/>
</dbReference>
<gene>
    <name evidence="1" type="ORF">NF867_03760</name>
</gene>
<dbReference type="AlphaFoldDB" id="A0A9X2F434"/>
<reference evidence="1" key="1">
    <citation type="submission" date="2022-06" db="EMBL/GenBank/DDBJ databases">
        <title>Solitalea sp. MAHUQ-68 isolated from rhizospheric soil.</title>
        <authorList>
            <person name="Huq M.A."/>
        </authorList>
    </citation>
    <scope>NUCLEOTIDE SEQUENCE</scope>
    <source>
        <strain evidence="1">MAHUQ-68</strain>
    </source>
</reference>
<dbReference type="RefSeq" id="WP_252586210.1">
    <property type="nucleotide sequence ID" value="NZ_JAMWYS010000014.1"/>
</dbReference>
<keyword evidence="2" id="KW-1185">Reference proteome</keyword>
<feature type="non-terminal residue" evidence="1">
    <location>
        <position position="1"/>
    </location>
</feature>
<protein>
    <recommendedName>
        <fullName evidence="3">SprB repeat-containing protein</fullName>
    </recommendedName>
</protein>
<evidence type="ECO:0008006" key="3">
    <source>
        <dbReference type="Google" id="ProtNLM"/>
    </source>
</evidence>